<sequence>MKNRPYMTTRNRSWHPFPWSKIILSFLMISVFLIFATTGTTGPENGSETVASWIENIGKIITGTAIFSMATILLVWAGRLSPNSY</sequence>
<dbReference type="EMBL" id="UOFW01000152">
    <property type="protein sequence ID" value="VAX06062.1"/>
    <property type="molecule type" value="Genomic_DNA"/>
</dbReference>
<keyword evidence="1" id="KW-0812">Transmembrane</keyword>
<keyword evidence="1" id="KW-1133">Transmembrane helix</keyword>
<dbReference type="AlphaFoldDB" id="A0A3B1AQP4"/>
<accession>A0A3B1AQP4</accession>
<feature type="transmembrane region" description="Helical" evidence="1">
    <location>
        <begin position="60"/>
        <end position="78"/>
    </location>
</feature>
<feature type="transmembrane region" description="Helical" evidence="1">
    <location>
        <begin position="21"/>
        <end position="40"/>
    </location>
</feature>
<name>A0A3B1AQP4_9ZZZZ</name>
<reference evidence="2" key="1">
    <citation type="submission" date="2018-06" db="EMBL/GenBank/DDBJ databases">
        <authorList>
            <person name="Zhirakovskaya E."/>
        </authorList>
    </citation>
    <scope>NUCLEOTIDE SEQUENCE</scope>
</reference>
<gene>
    <name evidence="2" type="ORF">MNBD_ALPHA03-1802</name>
</gene>
<protein>
    <submittedName>
        <fullName evidence="2">Uncharacterized protein</fullName>
    </submittedName>
</protein>
<evidence type="ECO:0000313" key="2">
    <source>
        <dbReference type="EMBL" id="VAX06062.1"/>
    </source>
</evidence>
<evidence type="ECO:0000256" key="1">
    <source>
        <dbReference type="SAM" id="Phobius"/>
    </source>
</evidence>
<proteinExistence type="predicted"/>
<keyword evidence="1" id="KW-0472">Membrane</keyword>
<organism evidence="2">
    <name type="scientific">hydrothermal vent metagenome</name>
    <dbReference type="NCBI Taxonomy" id="652676"/>
    <lineage>
        <taxon>unclassified sequences</taxon>
        <taxon>metagenomes</taxon>
        <taxon>ecological metagenomes</taxon>
    </lineage>
</organism>